<keyword evidence="4 13" id="KW-0378">Hydrolase</keyword>
<evidence type="ECO:0000256" key="10">
    <source>
        <dbReference type="ARBA" id="ARBA00023235"/>
    </source>
</evidence>
<keyword evidence="19" id="KW-1185">Reference proteome</keyword>
<dbReference type="EMBL" id="JAAXLJ010000011">
    <property type="protein sequence ID" value="NLR18774.1"/>
    <property type="molecule type" value="Genomic_DNA"/>
</dbReference>
<keyword evidence="15" id="KW-0175">Coiled coil</keyword>
<dbReference type="InterPro" id="IPR014017">
    <property type="entry name" value="DNA_helicase_UvrD-like_C"/>
</dbReference>
<comment type="catalytic activity">
    <reaction evidence="11 13">
        <text>Couples ATP hydrolysis with the unwinding of duplex DNA by translocating in the 3'-5' direction.</text>
        <dbReference type="EC" id="5.6.2.4"/>
    </reaction>
</comment>
<dbReference type="Gene3D" id="3.90.320.10">
    <property type="match status" value="1"/>
</dbReference>
<comment type="subunit">
    <text evidence="13">Heterodimer of AddA and AddB/RexB.</text>
</comment>
<reference evidence="18 19" key="1">
    <citation type="submission" date="2020-04" db="EMBL/GenBank/DDBJ databases">
        <title>A novel species of genus Lactobacillus that was isolated from fermented food Zha-chili.</title>
        <authorList>
            <person name="Zhang Z."/>
        </authorList>
    </citation>
    <scope>NUCLEOTIDE SEQUENCE [LARGE SCALE GENOMIC DNA]</scope>
    <source>
        <strain evidence="19">HBUAS51383</strain>
    </source>
</reference>
<evidence type="ECO:0000256" key="13">
    <source>
        <dbReference type="HAMAP-Rule" id="MF_01451"/>
    </source>
</evidence>
<dbReference type="Pfam" id="PF00580">
    <property type="entry name" value="UvrD-helicase"/>
    <property type="match status" value="1"/>
</dbReference>
<keyword evidence="9 13" id="KW-0234">DNA repair</keyword>
<keyword evidence="6 13" id="KW-0269">Exonuclease</keyword>
<evidence type="ECO:0000259" key="16">
    <source>
        <dbReference type="PROSITE" id="PS51198"/>
    </source>
</evidence>
<evidence type="ECO:0000256" key="11">
    <source>
        <dbReference type="ARBA" id="ARBA00034617"/>
    </source>
</evidence>
<feature type="binding site" evidence="14">
    <location>
        <begin position="29"/>
        <end position="36"/>
    </location>
    <ligand>
        <name>ATP</name>
        <dbReference type="ChEBI" id="CHEBI:30616"/>
    </ligand>
</feature>
<dbReference type="PROSITE" id="PS51217">
    <property type="entry name" value="UVRD_HELICASE_CTER"/>
    <property type="match status" value="1"/>
</dbReference>
<dbReference type="PROSITE" id="PS51198">
    <property type="entry name" value="UVRD_HELICASE_ATP_BIND"/>
    <property type="match status" value="1"/>
</dbReference>
<dbReference type="Pfam" id="PF13361">
    <property type="entry name" value="UvrD_C"/>
    <property type="match status" value="1"/>
</dbReference>
<evidence type="ECO:0000256" key="7">
    <source>
        <dbReference type="ARBA" id="ARBA00022840"/>
    </source>
</evidence>
<evidence type="ECO:0000256" key="3">
    <source>
        <dbReference type="ARBA" id="ARBA00022763"/>
    </source>
</evidence>
<dbReference type="InterPro" id="IPR027417">
    <property type="entry name" value="P-loop_NTPase"/>
</dbReference>
<gene>
    <name evidence="13 18" type="primary">addA</name>
    <name evidence="18" type="ORF">HC026_07520</name>
</gene>
<keyword evidence="3 13" id="KW-0227">DNA damage</keyword>
<evidence type="ECO:0000256" key="5">
    <source>
        <dbReference type="ARBA" id="ARBA00022806"/>
    </source>
</evidence>
<evidence type="ECO:0000256" key="2">
    <source>
        <dbReference type="ARBA" id="ARBA00022741"/>
    </source>
</evidence>
<dbReference type="SUPFAM" id="SSF52980">
    <property type="entry name" value="Restriction endonuclease-like"/>
    <property type="match status" value="1"/>
</dbReference>
<keyword evidence="2 13" id="KW-0547">Nucleotide-binding</keyword>
<evidence type="ECO:0000256" key="8">
    <source>
        <dbReference type="ARBA" id="ARBA00023125"/>
    </source>
</evidence>
<keyword evidence="7 13" id="KW-0067">ATP-binding</keyword>
<comment type="catalytic activity">
    <reaction evidence="12 13">
        <text>ATP + H2O = ADP + phosphate + H(+)</text>
        <dbReference type="Rhea" id="RHEA:13065"/>
        <dbReference type="ChEBI" id="CHEBI:15377"/>
        <dbReference type="ChEBI" id="CHEBI:15378"/>
        <dbReference type="ChEBI" id="CHEBI:30616"/>
        <dbReference type="ChEBI" id="CHEBI:43474"/>
        <dbReference type="ChEBI" id="CHEBI:456216"/>
        <dbReference type="EC" id="5.6.2.4"/>
    </reaction>
</comment>
<dbReference type="InterPro" id="IPR011335">
    <property type="entry name" value="Restrct_endonuc-II-like"/>
</dbReference>
<dbReference type="EC" id="3.1.-.-" evidence="13"/>
<organism evidence="18 19">
    <name type="scientific">Secundilactobacillus angelensis</name>
    <dbReference type="NCBI Taxonomy" id="2722706"/>
    <lineage>
        <taxon>Bacteria</taxon>
        <taxon>Bacillati</taxon>
        <taxon>Bacillota</taxon>
        <taxon>Bacilli</taxon>
        <taxon>Lactobacillales</taxon>
        <taxon>Lactobacillaceae</taxon>
        <taxon>Secundilactobacillus</taxon>
    </lineage>
</organism>
<dbReference type="PANTHER" id="PTHR11070:SF48">
    <property type="entry name" value="ATP-DEPENDENT HELICASE_NUCLEASE SUBUNIT A"/>
    <property type="match status" value="1"/>
</dbReference>
<dbReference type="GO" id="GO:0004386">
    <property type="term" value="F:helicase activity"/>
    <property type="evidence" value="ECO:0007669"/>
    <property type="project" value="UniProtKB-KW"/>
</dbReference>
<accession>A0ABX1L027</accession>
<sequence length="1237" mass="141201">MQRRLTTVKYTKSQQQVLDTHQTNLLVSASAGSGKTRVLVDRVINMILAHESLENLLIVTFTRAAAAEMKDRIEKALRQQISQANAAEQRYLSRQLAVLPVADISTLDAFCQRIVERYYYLINLDPVFRILGDQSESALLQDEVWNDVREQLYQEDEGGAFKQLVQNFSNDRSDDGLTDKVMQVFQFMGAKPDPSAWLKTLAEPYQVDGPLMQSQIVQEQLLPLIQQQLDTAKQELTQARDLAEDAGIDKAVAYMDSLLSPLSEFNMDELSWNGLRLGLNEFPWGRLPSIGKKAAEYDDYQAIKETYVTHRDNAKDALETAAKLMPLPEEETAEAMNNSREIVAELAVAVEKFATAYDAEKRRRHVWEFSDIEHFALQILQTETPEAVAVRQQLSQDYHEIMVDEYQDTNELQEAIVTTLAHDHPGNLFMVGDIKQSIYRFRLAEPKLFIDKYNRYQEDPEAGKEITLAENFRSMKNVDDFTNLIFTQIMDEQLGQIKYAGSAKLVYGASYPDSLPNVASLMIYDTEAPSEAGTDEVPDGDEGQVTLVAQKIRELLAQDTQIWDRSKQELRLLKYQDIAIIASTKKNNLEIQDQFGRVDIPVQINDAQSYFKTTEVQIMMSMLQIIDNPYQDIPLAAVLRSPIVGLNENELAYLRISDKTDDYYSSLLHFYDHYHTQYAGNQYADSLYPKVQKFLEQLNQFQTTARQKQLATLIWQIYQTTGFLDYVAGMPAGPQRQANLHALYERAADYEANGFKGLFQFVRFIERMQKNEHDLAEAKTRATENAVQVMTIHGSKGLEFPVVFLLNASKKFNLQDLTDKAILNNQLGIGIDYFDSEKRVTAPTLPKLVIQSATRKEALAEEMRKLYVALTRAEQRLYIVGECKGQDSLLKGWSAANHDDSLVLNPNLREKTHNFLDWIGLALMRHPNFKLNPEQKVLPALKDDHTQFELNFYSADDLIGMGPRLKAETGEKWLQDLKEQSETTDYTDVNVDEIDQLMSFSYQNLAETQTTAYQSVSEIKRLFEDPDLKQLGDYQPEWQTAQGGNRFVTHELEQPAFMQTINAPTSAEVGTATHLIFQELDLSKSVDLAAIQAVINRLVEQKVMQQPVAELIKQEQIVNFFASEFGQRILQHQSSLKRETPFSLLLPAKKVFATVHDEDAKILIHGIIDGYFLTEDGITLFDYKTDYLQPTDAGIEKVKHRYEGQLRLYALALEKMLQQPVLNKYLYLLSIDRLVQV</sequence>
<dbReference type="HAMAP" id="MF_01451">
    <property type="entry name" value="AddA"/>
    <property type="match status" value="1"/>
</dbReference>
<dbReference type="InterPro" id="IPR011604">
    <property type="entry name" value="PDDEXK-like_dom_sf"/>
</dbReference>
<keyword evidence="5 13" id="KW-0347">Helicase</keyword>
<dbReference type="EC" id="5.6.2.4" evidence="13"/>
<dbReference type="InterPro" id="IPR000212">
    <property type="entry name" value="DNA_helicase_UvrD/REP"/>
</dbReference>
<dbReference type="PANTHER" id="PTHR11070">
    <property type="entry name" value="UVRD / RECB / PCRA DNA HELICASE FAMILY MEMBER"/>
    <property type="match status" value="1"/>
</dbReference>
<evidence type="ECO:0000256" key="1">
    <source>
        <dbReference type="ARBA" id="ARBA00022722"/>
    </source>
</evidence>
<evidence type="ECO:0000256" key="12">
    <source>
        <dbReference type="ARBA" id="ARBA00048988"/>
    </source>
</evidence>
<evidence type="ECO:0000256" key="9">
    <source>
        <dbReference type="ARBA" id="ARBA00023204"/>
    </source>
</evidence>
<comment type="function">
    <text evidence="13">The heterodimer acts as both an ATP-dependent DNA helicase and an ATP-dependent, dual-direction single-stranded exonuclease. Recognizes the chi site generating a DNA molecule suitable for the initiation of homologous recombination. The AddA nuclease domain is required for chi fragment generation; this subunit has the helicase and 3' -&gt; 5' nuclease activities.</text>
</comment>
<proteinExistence type="inferred from homology"/>
<evidence type="ECO:0000256" key="6">
    <source>
        <dbReference type="ARBA" id="ARBA00022839"/>
    </source>
</evidence>
<keyword evidence="8 13" id="KW-0238">DNA-binding</keyword>
<keyword evidence="1 13" id="KW-0540">Nuclease</keyword>
<evidence type="ECO:0000256" key="4">
    <source>
        <dbReference type="ARBA" id="ARBA00022801"/>
    </source>
</evidence>
<dbReference type="Proteomes" id="UP000763447">
    <property type="component" value="Unassembled WGS sequence"/>
</dbReference>
<feature type="coiled-coil region" evidence="15">
    <location>
        <begin position="222"/>
        <end position="249"/>
    </location>
</feature>
<dbReference type="Gene3D" id="3.40.50.300">
    <property type="entry name" value="P-loop containing nucleotide triphosphate hydrolases"/>
    <property type="match status" value="4"/>
</dbReference>
<dbReference type="SUPFAM" id="SSF52540">
    <property type="entry name" value="P-loop containing nucleoside triphosphate hydrolases"/>
    <property type="match status" value="1"/>
</dbReference>
<comment type="caution">
    <text evidence="18">The sequence shown here is derived from an EMBL/GenBank/DDBJ whole genome shotgun (WGS) entry which is preliminary data.</text>
</comment>
<comment type="similarity">
    <text evidence="13">Belongs to the helicase family. AddA subfamily.</text>
</comment>
<evidence type="ECO:0000313" key="18">
    <source>
        <dbReference type="EMBL" id="NLR18774.1"/>
    </source>
</evidence>
<dbReference type="NCBIfam" id="TIGR02785">
    <property type="entry name" value="addA_Gpos"/>
    <property type="match status" value="1"/>
</dbReference>
<evidence type="ECO:0000256" key="14">
    <source>
        <dbReference type="PROSITE-ProRule" id="PRU00560"/>
    </source>
</evidence>
<evidence type="ECO:0000313" key="19">
    <source>
        <dbReference type="Proteomes" id="UP000763447"/>
    </source>
</evidence>
<comment type="cofactor">
    <cofactor evidence="13">
        <name>Mg(2+)</name>
        <dbReference type="ChEBI" id="CHEBI:18420"/>
    </cofactor>
</comment>
<feature type="domain" description="UvrD-like helicase C-terminal" evidence="17">
    <location>
        <begin position="502"/>
        <end position="797"/>
    </location>
</feature>
<evidence type="ECO:0000259" key="17">
    <source>
        <dbReference type="PROSITE" id="PS51217"/>
    </source>
</evidence>
<feature type="domain" description="UvrD-like helicase ATP-binding" evidence="16">
    <location>
        <begin position="8"/>
        <end position="475"/>
    </location>
</feature>
<name>A0ABX1L027_9LACO</name>
<dbReference type="InterPro" id="IPR014152">
    <property type="entry name" value="AddA"/>
</dbReference>
<dbReference type="InterPro" id="IPR014016">
    <property type="entry name" value="UvrD-like_ATP-bd"/>
</dbReference>
<dbReference type="CDD" id="cd17932">
    <property type="entry name" value="DEXQc_UvrD"/>
    <property type="match status" value="1"/>
</dbReference>
<protein>
    <recommendedName>
        <fullName evidence="13">ATP-dependent helicase/nuclease subunit A</fullName>
        <ecNumber evidence="13">3.1.-.-</ecNumber>
        <ecNumber evidence="13">5.6.2.4</ecNumber>
    </recommendedName>
    <alternativeName>
        <fullName evidence="13">ATP-dependent helicase/nuclease AddA</fullName>
    </alternativeName>
    <alternativeName>
        <fullName evidence="13">DNA 3'-5' helicase AddA</fullName>
    </alternativeName>
</protein>
<evidence type="ECO:0000256" key="15">
    <source>
        <dbReference type="SAM" id="Coils"/>
    </source>
</evidence>
<keyword evidence="10 13" id="KW-0413">Isomerase</keyword>